<gene>
    <name evidence="1" type="ORF">HKB21_02910</name>
    <name evidence="2" type="ORF">O1Q84_25935</name>
</gene>
<dbReference type="RefSeq" id="WP_025636691.1">
    <property type="nucleotide sequence ID" value="NZ_CP114196.1"/>
</dbReference>
<dbReference type="Proteomes" id="UP001156560">
    <property type="component" value="Plasmid pHLA"/>
</dbReference>
<dbReference type="EMBL" id="JABCLD010000365">
    <property type="protein sequence ID" value="NMU24566.1"/>
    <property type="molecule type" value="Genomic_DNA"/>
</dbReference>
<proteinExistence type="predicted"/>
<geneLocation type="plasmid" evidence="2 4">
    <name>pHLA</name>
</geneLocation>
<evidence type="ECO:0000313" key="4">
    <source>
        <dbReference type="Proteomes" id="UP001156560"/>
    </source>
</evidence>
<dbReference type="Proteomes" id="UP000555836">
    <property type="component" value="Unassembled WGS sequence"/>
</dbReference>
<dbReference type="AlphaFoldDB" id="A0A7Y0S1J3"/>
<reference evidence="2" key="2">
    <citation type="submission" date="2022-12" db="EMBL/GenBank/DDBJ databases">
        <title>Vibrio parahaemolyticus become highly virulent by producing novel Tc toxins.</title>
        <authorList>
            <person name="Yang F."/>
            <person name="You Y."/>
            <person name="Lai Q."/>
            <person name="Xu L."/>
            <person name="Li F."/>
        </authorList>
    </citation>
    <scope>NUCLEOTIDE SEQUENCE</scope>
    <source>
        <strain evidence="2">Vp-HL-202005</strain>
        <plasmid evidence="2">pHLA</plasmid>
    </source>
</reference>
<evidence type="ECO:0000313" key="2">
    <source>
        <dbReference type="EMBL" id="WAT93765.1"/>
    </source>
</evidence>
<evidence type="ECO:0000313" key="3">
    <source>
        <dbReference type="Proteomes" id="UP000555836"/>
    </source>
</evidence>
<name>A0A7Y0S1J3_VIBPH</name>
<keyword evidence="2" id="KW-0614">Plasmid</keyword>
<evidence type="ECO:0000313" key="1">
    <source>
        <dbReference type="EMBL" id="NMU24566.1"/>
    </source>
</evidence>
<organism evidence="1 3">
    <name type="scientific">Vibrio parahaemolyticus</name>
    <dbReference type="NCBI Taxonomy" id="670"/>
    <lineage>
        <taxon>Bacteria</taxon>
        <taxon>Pseudomonadati</taxon>
        <taxon>Pseudomonadota</taxon>
        <taxon>Gammaproteobacteria</taxon>
        <taxon>Vibrionales</taxon>
        <taxon>Vibrionaceae</taxon>
        <taxon>Vibrio</taxon>
    </lineage>
</organism>
<sequence length="65" mass="7672">MRLVGLKVFNKDKVLKGKVTQQYTSSTDDREVLLINDDYEICIEQVDYILFTLKPDERGEHLRIK</sequence>
<protein>
    <submittedName>
        <fullName evidence="1">Uncharacterized protein</fullName>
    </submittedName>
</protein>
<accession>A0A7Y0S1J3</accession>
<reference evidence="1 3" key="1">
    <citation type="submission" date="2020-04" db="EMBL/GenBank/DDBJ databases">
        <title>Whole-genome sequencing of Vibrio spp. from China reveals different genetic environments of blaCTX-M-14 among diverse lineages.</title>
        <authorList>
            <person name="Zheng Z."/>
            <person name="Ye L."/>
            <person name="Chen S."/>
        </authorList>
    </citation>
    <scope>NUCLEOTIDE SEQUENCE [LARGE SCALE GENOMIC DNA]</scope>
    <source>
        <strain evidence="1 3">Vb0574</strain>
    </source>
</reference>
<dbReference type="EMBL" id="CP114196">
    <property type="protein sequence ID" value="WAT93765.1"/>
    <property type="molecule type" value="Genomic_DNA"/>
</dbReference>